<evidence type="ECO:0000313" key="1">
    <source>
        <dbReference type="EMBL" id="KAB5605432.1"/>
    </source>
</evidence>
<name>A0A5N5RDQ9_9BIFI</name>
<sequence>MRYRDRDREPPRWATIGFDAEGRSIELVFVRLDDHTPLIIHANLLTKGFRDEIRRSR</sequence>
<dbReference type="AlphaFoldDB" id="A0A5N5RDQ9"/>
<proteinExistence type="predicted"/>
<accession>A0A5N5RDQ9</accession>
<evidence type="ECO:0000313" key="2">
    <source>
        <dbReference type="Proteomes" id="UP000326336"/>
    </source>
</evidence>
<keyword evidence="2" id="KW-1185">Reference proteome</keyword>
<dbReference type="EMBL" id="RQSP01000045">
    <property type="protein sequence ID" value="KAB5605432.1"/>
    <property type="molecule type" value="Genomic_DNA"/>
</dbReference>
<reference evidence="1 2" key="1">
    <citation type="journal article" date="2019" name="Int. J. Syst. Evol. Microbiol.">
        <title>Bifidobacterium jacchi sp. nov., isolated from the faeces of a baby common marmoset (Callithrix jacchus).</title>
        <authorList>
            <person name="Modesto M."/>
            <person name="Watanabe K."/>
            <person name="Arita M."/>
            <person name="Satti M."/>
            <person name="Oki K."/>
            <person name="Sciavilla P."/>
            <person name="Patavino C."/>
            <person name="Camma C."/>
            <person name="Michelini S."/>
            <person name="Sgorbati B."/>
            <person name="Mattarelli P."/>
        </authorList>
    </citation>
    <scope>NUCLEOTIDE SEQUENCE [LARGE SCALE GENOMIC DNA]</scope>
    <source>
        <strain evidence="1 2">MRM 9.3</strain>
    </source>
</reference>
<comment type="caution">
    <text evidence="1">The sequence shown here is derived from an EMBL/GenBank/DDBJ whole genome shotgun (WGS) entry which is preliminary data.</text>
</comment>
<organism evidence="1 2">
    <name type="scientific">Bifidobacterium jacchi</name>
    <dbReference type="NCBI Taxonomy" id="2490545"/>
    <lineage>
        <taxon>Bacteria</taxon>
        <taxon>Bacillati</taxon>
        <taxon>Actinomycetota</taxon>
        <taxon>Actinomycetes</taxon>
        <taxon>Bifidobacteriales</taxon>
        <taxon>Bifidobacteriaceae</taxon>
        <taxon>Bifidobacterium</taxon>
    </lineage>
</organism>
<dbReference type="OrthoDB" id="3577648at2"/>
<dbReference type="Proteomes" id="UP000326336">
    <property type="component" value="Unassembled WGS sequence"/>
</dbReference>
<gene>
    <name evidence="1" type="ORF">EHS19_09230</name>
</gene>
<protein>
    <submittedName>
        <fullName evidence="1">Toxin-antitoxin system toxin subunit</fullName>
    </submittedName>
</protein>